<dbReference type="EMBL" id="CM039439">
    <property type="protein sequence ID" value="KAI4297479.1"/>
    <property type="molecule type" value="Genomic_DNA"/>
</dbReference>
<comment type="caution">
    <text evidence="1">The sequence shown here is derived from an EMBL/GenBank/DDBJ whole genome shotgun (WGS) entry which is preliminary data.</text>
</comment>
<reference evidence="1 2" key="1">
    <citation type="journal article" date="2022" name="DNA Res.">
        <title>Chromosomal-level genome assembly of the orchid tree Bauhinia variegata (Leguminosae; Cercidoideae) supports the allotetraploid origin hypothesis of Bauhinia.</title>
        <authorList>
            <person name="Zhong Y."/>
            <person name="Chen Y."/>
            <person name="Zheng D."/>
            <person name="Pang J."/>
            <person name="Liu Y."/>
            <person name="Luo S."/>
            <person name="Meng S."/>
            <person name="Qian L."/>
            <person name="Wei D."/>
            <person name="Dai S."/>
            <person name="Zhou R."/>
        </authorList>
    </citation>
    <scope>NUCLEOTIDE SEQUENCE [LARGE SCALE GENOMIC DNA]</scope>
    <source>
        <strain evidence="1">BV-YZ2020</strain>
    </source>
</reference>
<organism evidence="1 2">
    <name type="scientific">Bauhinia variegata</name>
    <name type="common">Purple orchid tree</name>
    <name type="synonym">Phanera variegata</name>
    <dbReference type="NCBI Taxonomy" id="167791"/>
    <lineage>
        <taxon>Eukaryota</taxon>
        <taxon>Viridiplantae</taxon>
        <taxon>Streptophyta</taxon>
        <taxon>Embryophyta</taxon>
        <taxon>Tracheophyta</taxon>
        <taxon>Spermatophyta</taxon>
        <taxon>Magnoliopsida</taxon>
        <taxon>eudicotyledons</taxon>
        <taxon>Gunneridae</taxon>
        <taxon>Pentapetalae</taxon>
        <taxon>rosids</taxon>
        <taxon>fabids</taxon>
        <taxon>Fabales</taxon>
        <taxon>Fabaceae</taxon>
        <taxon>Cercidoideae</taxon>
        <taxon>Cercideae</taxon>
        <taxon>Bauhiniinae</taxon>
        <taxon>Bauhinia</taxon>
    </lineage>
</organism>
<proteinExistence type="predicted"/>
<keyword evidence="2" id="KW-1185">Reference proteome</keyword>
<evidence type="ECO:0000313" key="1">
    <source>
        <dbReference type="EMBL" id="KAI4297479.1"/>
    </source>
</evidence>
<protein>
    <submittedName>
        <fullName evidence="1">Uncharacterized protein</fullName>
    </submittedName>
</protein>
<accession>A0ACB9KJT5</accession>
<evidence type="ECO:0000313" key="2">
    <source>
        <dbReference type="Proteomes" id="UP000828941"/>
    </source>
</evidence>
<gene>
    <name evidence="1" type="ORF">L6164_037368</name>
</gene>
<name>A0ACB9KJT5_BAUVA</name>
<sequence>MHELELHLLSDEERMGGEISSKEKQRRTLYESILYRFSDFLERAAWHADVEHHHIPADPIVAAPPRGHHEHAGDVASKDEQDANVAVDVQHDAQGYV</sequence>
<dbReference type="Proteomes" id="UP000828941">
    <property type="component" value="Chromosome 14"/>
</dbReference>